<name>A0ABV8GJV9_9ACTN</name>
<feature type="chain" id="PRO_5046791587" description="DUF3558 domain-containing protein" evidence="1">
    <location>
        <begin position="20"/>
        <end position="196"/>
    </location>
</feature>
<evidence type="ECO:0000256" key="1">
    <source>
        <dbReference type="SAM" id="SignalP"/>
    </source>
</evidence>
<sequence length="196" mass="20788">MKKHLALSVALLGTLFASAACQQPESLPIDRTPVPSMAASPYICDYVPLDAVRLMTGIRDPIVDGDFDMTVGKELDGKNYGTGSCHVYQPNGNKPKVLQISLSPAGSAQEVEWEIGQGAQKLPEIVPGAVGFYSQDGSADNTQAAAMLVRGQDRVIVELVRGVKGRDNTADVVAMMKLVAPKLIPDASPAPKKTKD</sequence>
<feature type="signal peptide" evidence="1">
    <location>
        <begin position="1"/>
        <end position="19"/>
    </location>
</feature>
<keyword evidence="1" id="KW-0732">Signal</keyword>
<dbReference type="RefSeq" id="WP_379532541.1">
    <property type="nucleotide sequence ID" value="NZ_JBHSBI010000022.1"/>
</dbReference>
<dbReference type="Proteomes" id="UP001595851">
    <property type="component" value="Unassembled WGS sequence"/>
</dbReference>
<protein>
    <recommendedName>
        <fullName evidence="4">DUF3558 domain-containing protein</fullName>
    </recommendedName>
</protein>
<proteinExistence type="predicted"/>
<evidence type="ECO:0008006" key="4">
    <source>
        <dbReference type="Google" id="ProtNLM"/>
    </source>
</evidence>
<comment type="caution">
    <text evidence="2">The sequence shown here is derived from an EMBL/GenBank/DDBJ whole genome shotgun (WGS) entry which is preliminary data.</text>
</comment>
<reference evidence="3" key="1">
    <citation type="journal article" date="2019" name="Int. J. Syst. Evol. Microbiol.">
        <title>The Global Catalogue of Microorganisms (GCM) 10K type strain sequencing project: providing services to taxonomists for standard genome sequencing and annotation.</title>
        <authorList>
            <consortium name="The Broad Institute Genomics Platform"/>
            <consortium name="The Broad Institute Genome Sequencing Center for Infectious Disease"/>
            <person name="Wu L."/>
            <person name="Ma J."/>
        </authorList>
    </citation>
    <scope>NUCLEOTIDE SEQUENCE [LARGE SCALE GENOMIC DNA]</scope>
    <source>
        <strain evidence="3">TBRC 1276</strain>
    </source>
</reference>
<evidence type="ECO:0000313" key="3">
    <source>
        <dbReference type="Proteomes" id="UP001595851"/>
    </source>
</evidence>
<accession>A0ABV8GJV9</accession>
<dbReference type="PROSITE" id="PS51257">
    <property type="entry name" value="PROKAR_LIPOPROTEIN"/>
    <property type="match status" value="1"/>
</dbReference>
<organism evidence="2 3">
    <name type="scientific">Nonomuraea purpurea</name>
    <dbReference type="NCBI Taxonomy" id="1849276"/>
    <lineage>
        <taxon>Bacteria</taxon>
        <taxon>Bacillati</taxon>
        <taxon>Actinomycetota</taxon>
        <taxon>Actinomycetes</taxon>
        <taxon>Streptosporangiales</taxon>
        <taxon>Streptosporangiaceae</taxon>
        <taxon>Nonomuraea</taxon>
    </lineage>
</organism>
<keyword evidence="3" id="KW-1185">Reference proteome</keyword>
<evidence type="ECO:0000313" key="2">
    <source>
        <dbReference type="EMBL" id="MFC4012642.1"/>
    </source>
</evidence>
<gene>
    <name evidence="2" type="ORF">ACFOY2_35795</name>
</gene>
<dbReference type="EMBL" id="JBHSBI010000022">
    <property type="protein sequence ID" value="MFC4012642.1"/>
    <property type="molecule type" value="Genomic_DNA"/>
</dbReference>